<comment type="caution">
    <text evidence="2">The sequence shown here is derived from an EMBL/GenBank/DDBJ whole genome shotgun (WGS) entry which is preliminary data.</text>
</comment>
<evidence type="ECO:0000313" key="2">
    <source>
        <dbReference type="EMBL" id="KAG2608233.1"/>
    </source>
</evidence>
<evidence type="ECO:0000313" key="3">
    <source>
        <dbReference type="Proteomes" id="UP000823388"/>
    </source>
</evidence>
<keyword evidence="3" id="KW-1185">Reference proteome</keyword>
<name>A0A8T0TGD4_PANVG</name>
<dbReference type="AlphaFoldDB" id="A0A8T0TGD4"/>
<proteinExistence type="predicted"/>
<dbReference type="Proteomes" id="UP000823388">
    <property type="component" value="Chromosome 4N"/>
</dbReference>
<accession>A0A8T0TGD4</accession>
<keyword evidence="1" id="KW-0175">Coiled coil</keyword>
<reference evidence="2" key="1">
    <citation type="submission" date="2020-05" db="EMBL/GenBank/DDBJ databases">
        <title>WGS assembly of Panicum virgatum.</title>
        <authorList>
            <person name="Lovell J.T."/>
            <person name="Jenkins J."/>
            <person name="Shu S."/>
            <person name="Juenger T.E."/>
            <person name="Schmutz J."/>
        </authorList>
    </citation>
    <scope>NUCLEOTIDE SEQUENCE</scope>
    <source>
        <strain evidence="2">AP13</strain>
    </source>
</reference>
<dbReference type="EMBL" id="CM029044">
    <property type="protein sequence ID" value="KAG2608233.1"/>
    <property type="molecule type" value="Genomic_DNA"/>
</dbReference>
<feature type="coiled-coil region" evidence="1">
    <location>
        <begin position="22"/>
        <end position="49"/>
    </location>
</feature>
<evidence type="ECO:0000256" key="1">
    <source>
        <dbReference type="SAM" id="Coils"/>
    </source>
</evidence>
<gene>
    <name evidence="2" type="ORF">PVAP13_4NG278438</name>
</gene>
<protein>
    <submittedName>
        <fullName evidence="2">Uncharacterized protein</fullName>
    </submittedName>
</protein>
<organism evidence="2 3">
    <name type="scientific">Panicum virgatum</name>
    <name type="common">Blackwell switchgrass</name>
    <dbReference type="NCBI Taxonomy" id="38727"/>
    <lineage>
        <taxon>Eukaryota</taxon>
        <taxon>Viridiplantae</taxon>
        <taxon>Streptophyta</taxon>
        <taxon>Embryophyta</taxon>
        <taxon>Tracheophyta</taxon>
        <taxon>Spermatophyta</taxon>
        <taxon>Magnoliopsida</taxon>
        <taxon>Liliopsida</taxon>
        <taxon>Poales</taxon>
        <taxon>Poaceae</taxon>
        <taxon>PACMAD clade</taxon>
        <taxon>Panicoideae</taxon>
        <taxon>Panicodae</taxon>
        <taxon>Paniceae</taxon>
        <taxon>Panicinae</taxon>
        <taxon>Panicum</taxon>
        <taxon>Panicum sect. Hiantes</taxon>
    </lineage>
</organism>
<sequence>MALAKDSISTVLAKLEELGQKFDNMDRKTDETTQKIEEMQQSVRQLKDEQISLTSWKPELEDKVSDLQNSVFLLKQKVDCFIHKLPKTEKVENGVPHGVSISAHLGASAAAGTSGPNGHSVDPSHLSVGAGVVTTPVPPPVTGTHQLKRMNLNDKSLIFSRII</sequence>